<dbReference type="AlphaFoldDB" id="A0A916JNH5"/>
<name>A0A916JNH5_9FLAO</name>
<dbReference type="Proteomes" id="UP000683507">
    <property type="component" value="Chromosome"/>
</dbReference>
<evidence type="ECO:0000313" key="2">
    <source>
        <dbReference type="EMBL" id="CAG5083809.1"/>
    </source>
</evidence>
<gene>
    <name evidence="2" type="ORF">CRYO30217_02296</name>
</gene>
<proteinExistence type="predicted"/>
<evidence type="ECO:0000259" key="1">
    <source>
        <dbReference type="Pfam" id="PF12358"/>
    </source>
</evidence>
<dbReference type="EMBL" id="OU015584">
    <property type="protein sequence ID" value="CAG5083809.1"/>
    <property type="molecule type" value="Genomic_DNA"/>
</dbReference>
<protein>
    <recommendedName>
        <fullName evidence="1">DUF3644 domain-containing protein</fullName>
    </recommendedName>
</protein>
<accession>A0A916JNH5</accession>
<sequence length="308" mass="36032">MLSAIEIYNKPDFKYREETFSILAINAWELLFKARLLNKSGYNMKSIYQLEPKLKKDGTKSKLFTPKLNRSGNPMTIGLPESILRLRNKGDVINENLRYSIRALVELRDNAIHFHNGNEISKEIQELGFACIKNYMNLIKEWELRIDMSQYNFYLMPLAYVDSQVESEAILTDEVKNYLNFLKKKVSDADMADRNFDVAIGIDISFKKTATLAGIGMRYDEKGVLISLSEEDITKKFPLSYKDVTDMCRERYSDFKLNPNFHAVMRKVKANDKLCHNRKLDPKNPKSQVKQFYNTNIWKELDNQYKKK</sequence>
<evidence type="ECO:0000313" key="3">
    <source>
        <dbReference type="Proteomes" id="UP000683507"/>
    </source>
</evidence>
<keyword evidence="3" id="KW-1185">Reference proteome</keyword>
<reference evidence="2" key="1">
    <citation type="submission" date="2021-04" db="EMBL/GenBank/DDBJ databases">
        <authorList>
            <person name="Rodrigo-Torres L."/>
            <person name="Arahal R. D."/>
            <person name="Lucena T."/>
        </authorList>
    </citation>
    <scope>NUCLEOTIDE SEQUENCE</scope>
    <source>
        <strain evidence="2">AS29M-1</strain>
    </source>
</reference>
<dbReference type="KEGG" id="ptan:CRYO30217_02296"/>
<dbReference type="InterPro" id="IPR022104">
    <property type="entry name" value="DUF3644"/>
</dbReference>
<organism evidence="2 3">
    <name type="scientific">Parvicella tangerina</name>
    <dbReference type="NCBI Taxonomy" id="2829795"/>
    <lineage>
        <taxon>Bacteria</taxon>
        <taxon>Pseudomonadati</taxon>
        <taxon>Bacteroidota</taxon>
        <taxon>Flavobacteriia</taxon>
        <taxon>Flavobacteriales</taxon>
        <taxon>Parvicellaceae</taxon>
        <taxon>Parvicella</taxon>
    </lineage>
</organism>
<feature type="domain" description="DUF3644" evidence="1">
    <location>
        <begin position="1"/>
        <end position="185"/>
    </location>
</feature>
<dbReference type="Pfam" id="PF12358">
    <property type="entry name" value="DUF3644"/>
    <property type="match status" value="1"/>
</dbReference>